<evidence type="ECO:0000256" key="3">
    <source>
        <dbReference type="ARBA" id="ARBA00022801"/>
    </source>
</evidence>
<reference evidence="10" key="1">
    <citation type="submission" date="2017-02" db="EMBL/GenBank/DDBJ databases">
        <authorList>
            <person name="Varghese N."/>
            <person name="Submissions S."/>
        </authorList>
    </citation>
    <scope>NUCLEOTIDE SEQUENCE [LARGE SCALE GENOMIC DNA]</scope>
    <source>
        <strain evidence="10">DSM 24967</strain>
    </source>
</reference>
<evidence type="ECO:0000313" key="10">
    <source>
        <dbReference type="Proteomes" id="UP000190852"/>
    </source>
</evidence>
<dbReference type="Pfam" id="PF25788">
    <property type="entry name" value="Ig_Rha78A_N"/>
    <property type="match status" value="1"/>
</dbReference>
<dbReference type="InterPro" id="IPR013737">
    <property type="entry name" value="Bac_rhamnosid_N"/>
</dbReference>
<evidence type="ECO:0000256" key="4">
    <source>
        <dbReference type="SAM" id="SignalP"/>
    </source>
</evidence>
<dbReference type="InterPro" id="IPR008928">
    <property type="entry name" value="6-hairpin_glycosidase_sf"/>
</dbReference>
<evidence type="ECO:0000259" key="6">
    <source>
        <dbReference type="Pfam" id="PF08531"/>
    </source>
</evidence>
<dbReference type="AlphaFoldDB" id="A0A1T5EE95"/>
<protein>
    <recommendedName>
        <fullName evidence="2">alpha-L-rhamnosidase</fullName>
        <ecNumber evidence="2">3.2.1.40</ecNumber>
    </recommendedName>
</protein>
<dbReference type="Gene3D" id="2.60.40.10">
    <property type="entry name" value="Immunoglobulins"/>
    <property type="match status" value="1"/>
</dbReference>
<gene>
    <name evidence="9" type="ORF">SAMN05660349_02915</name>
</gene>
<dbReference type="RefSeq" id="WP_079684329.1">
    <property type="nucleotide sequence ID" value="NZ_FUYQ01000026.1"/>
</dbReference>
<dbReference type="PROSITE" id="PS51257">
    <property type="entry name" value="PROKAR_LIPOPROTEIN"/>
    <property type="match status" value="1"/>
</dbReference>
<dbReference type="Proteomes" id="UP000190852">
    <property type="component" value="Unassembled WGS sequence"/>
</dbReference>
<dbReference type="InterPro" id="IPR013783">
    <property type="entry name" value="Ig-like_fold"/>
</dbReference>
<feature type="signal peptide" evidence="4">
    <location>
        <begin position="1"/>
        <end position="27"/>
    </location>
</feature>
<dbReference type="PANTHER" id="PTHR33307">
    <property type="entry name" value="ALPHA-RHAMNOSIDASE (EUROFUNG)"/>
    <property type="match status" value="1"/>
</dbReference>
<dbReference type="Gene3D" id="2.60.120.260">
    <property type="entry name" value="Galactose-binding domain-like"/>
    <property type="match status" value="2"/>
</dbReference>
<dbReference type="GO" id="GO:0030596">
    <property type="term" value="F:alpha-L-rhamnosidase activity"/>
    <property type="evidence" value="ECO:0007669"/>
    <property type="project" value="UniProtKB-EC"/>
</dbReference>
<feature type="domain" description="Bacterial alpha-L-rhamnosidase N-terminal" evidence="6">
    <location>
        <begin position="173"/>
        <end position="345"/>
    </location>
</feature>
<dbReference type="EMBL" id="FUYQ01000026">
    <property type="protein sequence ID" value="SKB82055.1"/>
    <property type="molecule type" value="Genomic_DNA"/>
</dbReference>
<dbReference type="InterPro" id="IPR008902">
    <property type="entry name" value="Rhamnosid_concanavalin"/>
</dbReference>
<accession>A0A1T5EE95</accession>
<evidence type="ECO:0000259" key="5">
    <source>
        <dbReference type="Pfam" id="PF05592"/>
    </source>
</evidence>
<dbReference type="InterPro" id="IPR012341">
    <property type="entry name" value="6hp_glycosidase-like_sf"/>
</dbReference>
<sequence length="883" mass="100045">MKKKNCIKGFIVWLLAAGMFCSCQTINKEVVPGELRTEYLSGPIGLDIPSPRFAWNFSPSQKEFSQSYYQILVATSAGLLEEGKADVWDSDKQEGTLPFARYSGTTPLESHRMYYWNVTVWDASGRKTSTSQTATFEMAKINPSDWQAKWITDKHDKEFEPAPLFRKTFSAKKPIASARAYVSAAGYAELFINGKRVGENFLDPGYTHFDKRLLYVTHDITPLLTQGENAVGAVLGNGWYNIQSKAVWDFEKARWRDRPRFLCELRITYADGSTEVVATDDSWRTSIGPYTYNNLYSGDMYDARLEQEGWNTPAFSDASWMDAVITSQPAPLLVAQTMPGIRITEEVKASAFKTFSNKLYVYSYPKNMAGITRLKVKGKPGTRITVKHGELLKKDGRLEQGNINVYYHPEKAKEVFQMDVYTLKGTGEEEVFMPHFCYHGFQYAEVESSEPVELTDQSLTALFMHTALDQVGEFGSSNELLNKIWTATNQAYRSNIHSIPTDCPQREKNGWTADAHVAVDLALLNFDGITLYEKWMNDFIDNQRDSIGDISGIIPSSSWGYGEWIGPVWDAALFIIPNALCNYYGDTRSIEKLYPTMERYLKYLSTREKDGYLAYGLGDWVFYKTQTPNEYTSTAYYYLDYTLMARFTSLLGKDATHFQQKADQLKTLINTKYFNTETGVYANGSQTAQALALYLGLVPEGKEQLVADKLLDAVKATDHFLDFGLLGSKTVPAMLTRYGYVEDAYRMITKTEAPSWGYFVQTMGYTTLPETWTMSPEFRDASLNHVFMGDVSAWMYNCLAGINYDADQPGFAHVVIRPYFVKDLQWVKGSYKSVKGLIRSEWKREDGNVKLTVEIPAGTTATVYADKEYRIGSGIHSFVIKKN</sequence>
<dbReference type="PIRSF" id="PIRSF010631">
    <property type="entry name" value="A-rhamnsds"/>
    <property type="match status" value="1"/>
</dbReference>
<organism evidence="9 10">
    <name type="scientific">Parabacteroides chartae</name>
    <dbReference type="NCBI Taxonomy" id="1037355"/>
    <lineage>
        <taxon>Bacteria</taxon>
        <taxon>Pseudomonadati</taxon>
        <taxon>Bacteroidota</taxon>
        <taxon>Bacteroidia</taxon>
        <taxon>Bacteroidales</taxon>
        <taxon>Tannerellaceae</taxon>
        <taxon>Parabacteroides</taxon>
    </lineage>
</organism>
<comment type="catalytic activity">
    <reaction evidence="1">
        <text>Hydrolysis of terminal non-reducing alpha-L-rhamnose residues in alpha-L-rhamnosides.</text>
        <dbReference type="EC" id="3.2.1.40"/>
    </reaction>
</comment>
<feature type="domain" description="Alpha-L-rhamnosidase concanavalin-like" evidence="5">
    <location>
        <begin position="356"/>
        <end position="465"/>
    </location>
</feature>
<dbReference type="PANTHER" id="PTHR33307:SF6">
    <property type="entry name" value="ALPHA-RHAMNOSIDASE (EUROFUNG)-RELATED"/>
    <property type="match status" value="1"/>
</dbReference>
<feature type="domain" description="Alpha-L-rhamnosidase C-terminal" evidence="8">
    <location>
        <begin position="801"/>
        <end position="864"/>
    </location>
</feature>
<name>A0A1T5EE95_9BACT</name>
<dbReference type="SUPFAM" id="SSF49785">
    <property type="entry name" value="Galactose-binding domain-like"/>
    <property type="match status" value="1"/>
</dbReference>
<dbReference type="Gene3D" id="1.50.10.10">
    <property type="match status" value="1"/>
</dbReference>
<dbReference type="InterPro" id="IPR035396">
    <property type="entry name" value="Bac_rhamnosid6H"/>
</dbReference>
<dbReference type="InterPro" id="IPR016007">
    <property type="entry name" value="Alpha_rhamnosid"/>
</dbReference>
<dbReference type="InterPro" id="IPR035398">
    <property type="entry name" value="Bac_rhamnosid_C"/>
</dbReference>
<dbReference type="Pfam" id="PF08531">
    <property type="entry name" value="Bac_rhamnosid_N"/>
    <property type="match status" value="1"/>
</dbReference>
<keyword evidence="10" id="KW-1185">Reference proteome</keyword>
<feature type="domain" description="Alpha-L-rhamnosidase six-hairpin glycosidase" evidence="7">
    <location>
        <begin position="469"/>
        <end position="798"/>
    </location>
</feature>
<evidence type="ECO:0000256" key="1">
    <source>
        <dbReference type="ARBA" id="ARBA00001445"/>
    </source>
</evidence>
<dbReference type="InterPro" id="IPR008979">
    <property type="entry name" value="Galactose-bd-like_sf"/>
</dbReference>
<dbReference type="Pfam" id="PF05592">
    <property type="entry name" value="Bac_rhamnosid"/>
    <property type="match status" value="1"/>
</dbReference>
<keyword evidence="3" id="KW-0378">Hydrolase</keyword>
<evidence type="ECO:0000313" key="9">
    <source>
        <dbReference type="EMBL" id="SKB82055.1"/>
    </source>
</evidence>
<dbReference type="Pfam" id="PF17390">
    <property type="entry name" value="Bac_rhamnosid_C"/>
    <property type="match status" value="1"/>
</dbReference>
<evidence type="ECO:0000256" key="2">
    <source>
        <dbReference type="ARBA" id="ARBA00012652"/>
    </source>
</evidence>
<dbReference type="EC" id="3.2.1.40" evidence="2"/>
<evidence type="ECO:0000259" key="7">
    <source>
        <dbReference type="Pfam" id="PF17389"/>
    </source>
</evidence>
<dbReference type="Gene3D" id="2.60.420.10">
    <property type="entry name" value="Maltose phosphorylase, domain 3"/>
    <property type="match status" value="1"/>
</dbReference>
<dbReference type="SUPFAM" id="SSF48208">
    <property type="entry name" value="Six-hairpin glycosidases"/>
    <property type="match status" value="1"/>
</dbReference>
<dbReference type="GO" id="GO:0005975">
    <property type="term" value="P:carbohydrate metabolic process"/>
    <property type="evidence" value="ECO:0007669"/>
    <property type="project" value="InterPro"/>
</dbReference>
<dbReference type="Pfam" id="PF17389">
    <property type="entry name" value="Bac_rhamnosid6H"/>
    <property type="match status" value="1"/>
</dbReference>
<keyword evidence="4" id="KW-0732">Signal</keyword>
<feature type="chain" id="PRO_5012278722" description="alpha-L-rhamnosidase" evidence="4">
    <location>
        <begin position="28"/>
        <end position="883"/>
    </location>
</feature>
<proteinExistence type="predicted"/>
<evidence type="ECO:0000259" key="8">
    <source>
        <dbReference type="Pfam" id="PF17390"/>
    </source>
</evidence>